<evidence type="ECO:0000256" key="19">
    <source>
        <dbReference type="ARBA" id="ARBA00036239"/>
    </source>
</evidence>
<feature type="disulfide bond" evidence="22">
    <location>
        <begin position="206"/>
        <end position="216"/>
    </location>
</feature>
<evidence type="ECO:0000256" key="24">
    <source>
        <dbReference type="RuleBase" id="RU000681"/>
    </source>
</evidence>
<dbReference type="PRINTS" id="PR01311">
    <property type="entry name" value="P2X4RECEPTOR"/>
</dbReference>
<dbReference type="PROSITE" id="PS01212">
    <property type="entry name" value="P2X_RECEPTOR"/>
    <property type="match status" value="1"/>
</dbReference>
<feature type="disulfide bond" evidence="22">
    <location>
        <begin position="250"/>
        <end position="259"/>
    </location>
</feature>
<feature type="transmembrane region" description="Helical" evidence="24">
    <location>
        <begin position="328"/>
        <end position="350"/>
    </location>
</feature>
<evidence type="ECO:0000256" key="1">
    <source>
        <dbReference type="ARBA" id="ARBA00004155"/>
    </source>
</evidence>
<evidence type="ECO:0000256" key="8">
    <source>
        <dbReference type="ARBA" id="ARBA00022840"/>
    </source>
</evidence>
<keyword evidence="9 24" id="KW-1133">Transmembrane helix</keyword>
<evidence type="ECO:0000256" key="5">
    <source>
        <dbReference type="ARBA" id="ARBA00022475"/>
    </source>
</evidence>
<keyword evidence="5" id="KW-1003">Cell membrane</keyword>
<name>A0A2K5IBC8_COLAP</name>
<comment type="function">
    <text evidence="24">Receptor for ATP that acts as a ligand-gated ion channel.</text>
</comment>
<evidence type="ECO:0000256" key="13">
    <source>
        <dbReference type="ARBA" id="ARBA00023170"/>
    </source>
</evidence>
<keyword evidence="8 21" id="KW-0067">ATP-binding</keyword>
<keyword evidence="4 24" id="KW-0813">Transport</keyword>
<dbReference type="InterPro" id="IPR003047">
    <property type="entry name" value="P2X4_purnocptor"/>
</dbReference>
<accession>A0A2K5IBC8</accession>
<evidence type="ECO:0000256" key="14">
    <source>
        <dbReference type="ARBA" id="ARBA00023180"/>
    </source>
</evidence>
<dbReference type="InterPro" id="IPR027309">
    <property type="entry name" value="P2X_extracellular_dom_sf"/>
</dbReference>
<evidence type="ECO:0000256" key="3">
    <source>
        <dbReference type="ARBA" id="ARBA00009848"/>
    </source>
</evidence>
<evidence type="ECO:0000256" key="11">
    <source>
        <dbReference type="ARBA" id="ARBA00023136"/>
    </source>
</evidence>
<dbReference type="PANTHER" id="PTHR10125">
    <property type="entry name" value="P2X PURINOCEPTOR"/>
    <property type="match status" value="1"/>
</dbReference>
<keyword evidence="26" id="KW-1185">Reference proteome</keyword>
<dbReference type="InterPro" id="IPR059116">
    <property type="entry name" value="P2X_receptor"/>
</dbReference>
<feature type="binding site" evidence="21">
    <location>
        <begin position="69"/>
        <end position="71"/>
    </location>
    <ligand>
        <name>ATP</name>
        <dbReference type="ChEBI" id="CHEBI:30616"/>
        <note>ligand shared between two neighboring subunits of the homotrimer</note>
    </ligand>
</feature>
<feature type="binding site" evidence="21">
    <location>
        <begin position="282"/>
        <end position="284"/>
    </location>
    <ligand>
        <name>ATP</name>
        <dbReference type="ChEBI" id="CHEBI:30616"/>
        <note>ligand shared between two neighboring subunits of the homotrimer</note>
    </ligand>
</feature>
<evidence type="ECO:0000256" key="2">
    <source>
        <dbReference type="ARBA" id="ARBA00004651"/>
    </source>
</evidence>
<dbReference type="NCBIfam" id="TIGR00863">
    <property type="entry name" value="P2X"/>
    <property type="match status" value="1"/>
</dbReference>
<dbReference type="GO" id="GO:0005524">
    <property type="term" value="F:ATP binding"/>
    <property type="evidence" value="ECO:0007669"/>
    <property type="project" value="UniProtKB-KW"/>
</dbReference>
<comment type="similarity">
    <text evidence="3 24">Belongs to the P2X receptor family.</text>
</comment>
<dbReference type="Gene3D" id="1.10.287.940">
    <property type="entry name" value="atp-gated p2x4 ion channel"/>
    <property type="match status" value="1"/>
</dbReference>
<comment type="catalytic activity">
    <reaction evidence="19">
        <text>Na(+)(in) = Na(+)(out)</text>
        <dbReference type="Rhea" id="RHEA:34963"/>
        <dbReference type="ChEBI" id="CHEBI:29101"/>
    </reaction>
</comment>
<feature type="glycosylation site" description="N-linked (GlcNAc...) asparagine" evidence="23">
    <location>
        <position position="173"/>
    </location>
</feature>
<keyword evidence="16" id="KW-1071">Ligand-gated ion channel</keyword>
<keyword evidence="6 24" id="KW-0812">Transmembrane</keyword>
<keyword evidence="13 24" id="KW-0675">Receptor</keyword>
<proteinExistence type="inferred from homology"/>
<dbReference type="GO" id="GO:0005765">
    <property type="term" value="C:lysosomal membrane"/>
    <property type="evidence" value="ECO:0007669"/>
    <property type="project" value="UniProtKB-SubCell"/>
</dbReference>
<evidence type="ECO:0000256" key="12">
    <source>
        <dbReference type="ARBA" id="ARBA00023157"/>
    </source>
</evidence>
<comment type="subcellular location">
    <subcellularLocation>
        <location evidence="2">Cell membrane</location>
        <topology evidence="2">Multi-pass membrane protein</topology>
    </subcellularLocation>
    <subcellularLocation>
        <location evidence="1">Lysosome membrane</location>
        <topology evidence="1">Multi-pass membrane protein</topology>
    </subcellularLocation>
    <subcellularLocation>
        <location evidence="24">Membrane</location>
        <topology evidence="24">Multi-pass membrane protein</topology>
    </subcellularLocation>
</comment>
<protein>
    <recommendedName>
        <fullName evidence="24">P2X purinoceptor</fullName>
    </recommendedName>
</protein>
<reference evidence="25" key="2">
    <citation type="submission" date="2025-09" db="UniProtKB">
        <authorList>
            <consortium name="Ensembl"/>
        </authorList>
    </citation>
    <scope>IDENTIFICATION</scope>
</reference>
<evidence type="ECO:0000256" key="15">
    <source>
        <dbReference type="ARBA" id="ARBA00023228"/>
    </source>
</evidence>
<evidence type="ECO:0000256" key="9">
    <source>
        <dbReference type="ARBA" id="ARBA00022989"/>
    </source>
</evidence>
<keyword evidence="14" id="KW-0325">Glycoprotein</keyword>
<dbReference type="GO" id="GO:0005886">
    <property type="term" value="C:plasma membrane"/>
    <property type="evidence" value="ECO:0007669"/>
    <property type="project" value="UniProtKB-SubCell"/>
</dbReference>
<evidence type="ECO:0000256" key="6">
    <source>
        <dbReference type="ARBA" id="ARBA00022692"/>
    </source>
</evidence>
<dbReference type="PRINTS" id="PR01307">
    <property type="entry name" value="P2XRECEPTOR"/>
</dbReference>
<sequence length="377" mass="42565">MAGCCAALAAFLFEYDTPRIVLIRSRKVGLMNRAVQLLILRPVLFYRWVFVWEKGYQETDSVVSSVTTKVKGVAVTNTSKLGFRIWDVADYVIPAQEENSIFVMTNMILTMNQTQDLCPEIPDETTVCKSDANCTAGSAGTHSNGTSLQLPGEGTTQEAEARELPAFLKAAENFTLLVKNNIWYPKFNFSKRNILPNITTTYLKSCVYDAKTDPFCPIFRLGKIVENAGHSFQDMAVEGGIMGIQVNWDCNLDRAASLCLPRYSFRRLDTRDVEHNVSPGYNFRFAKYYRDLAGKEQRTLIKAYGIRFDIIVFGKAGKFDIIPTMINIGSGLALLGMATVLCDIIVLYCMKKRLYYREKKYKYVEDYEQGLASELDP</sequence>
<evidence type="ECO:0000256" key="18">
    <source>
        <dbReference type="ARBA" id="ARBA00034430"/>
    </source>
</evidence>
<evidence type="ECO:0000256" key="20">
    <source>
        <dbReference type="ARBA" id="ARBA00036634"/>
    </source>
</evidence>
<dbReference type="GO" id="GO:0070588">
    <property type="term" value="P:calcium ion transmembrane transport"/>
    <property type="evidence" value="ECO:0007669"/>
    <property type="project" value="TreeGrafter"/>
</dbReference>
<dbReference type="FunFam" id="1.10.287.940:FF:000010">
    <property type="entry name" value="P2X receptor E"/>
    <property type="match status" value="1"/>
</dbReference>
<evidence type="ECO:0000256" key="17">
    <source>
        <dbReference type="ARBA" id="ARBA00023303"/>
    </source>
</evidence>
<dbReference type="GO" id="GO:0001614">
    <property type="term" value="F:purinergic nucleotide receptor activity"/>
    <property type="evidence" value="ECO:0007669"/>
    <property type="project" value="InterPro"/>
</dbReference>
<keyword evidence="7 21" id="KW-0547">Nucleotide-binding</keyword>
<evidence type="ECO:0000313" key="25">
    <source>
        <dbReference type="Ensembl" id="ENSCANP00000013782.1"/>
    </source>
</evidence>
<keyword evidence="12 22" id="KW-1015">Disulfide bond</keyword>
<dbReference type="GO" id="GO:0033198">
    <property type="term" value="P:response to ATP"/>
    <property type="evidence" value="ECO:0007669"/>
    <property type="project" value="InterPro"/>
</dbReference>
<keyword evidence="15" id="KW-0458">Lysosome</keyword>
<dbReference type="PIRSF" id="PIRSF005713">
    <property type="entry name" value="P2X_purinoceptor"/>
    <property type="match status" value="1"/>
</dbReference>
<dbReference type="PANTHER" id="PTHR10125:SF18">
    <property type="entry name" value="P2X PURINOCEPTOR 4"/>
    <property type="match status" value="1"/>
</dbReference>
<evidence type="ECO:0000256" key="23">
    <source>
        <dbReference type="PIRSR" id="PIRSR005713-3"/>
    </source>
</evidence>
<dbReference type="FunFam" id="2.60.490.10:FF:000001">
    <property type="entry name" value="P2X purinoceptor"/>
    <property type="match status" value="1"/>
</dbReference>
<evidence type="ECO:0000256" key="22">
    <source>
        <dbReference type="PIRSR" id="PIRSR005713-2"/>
    </source>
</evidence>
<feature type="binding site" evidence="21">
    <location>
        <position position="175"/>
    </location>
    <ligand>
        <name>ATP</name>
        <dbReference type="ChEBI" id="CHEBI:30616"/>
        <note>ligand shared between two neighboring subunits of the homotrimer</note>
    </ligand>
</feature>
<dbReference type="GO" id="GO:0004931">
    <property type="term" value="F:extracellularly ATP-gated monoatomic cation channel activity"/>
    <property type="evidence" value="ECO:0007669"/>
    <property type="project" value="InterPro"/>
</dbReference>
<feature type="binding site" evidence="21">
    <location>
        <position position="302"/>
    </location>
    <ligand>
        <name>ATP</name>
        <dbReference type="ChEBI" id="CHEBI:30616"/>
        <note>ligand shared between two neighboring subunits of the homotrimer</note>
    </ligand>
</feature>
<keyword evidence="17 24" id="KW-0407">Ion channel</keyword>
<comment type="catalytic activity">
    <reaction evidence="20">
        <text>Ca(2+)(in) = Ca(2+)(out)</text>
        <dbReference type="Rhea" id="RHEA:29671"/>
        <dbReference type="ChEBI" id="CHEBI:29108"/>
    </reaction>
</comment>
<evidence type="ECO:0000256" key="21">
    <source>
        <dbReference type="PIRSR" id="PIRSR005713-1"/>
    </source>
</evidence>
<evidence type="ECO:0000256" key="10">
    <source>
        <dbReference type="ARBA" id="ARBA00023065"/>
    </source>
</evidence>
<keyword evidence="11 24" id="KW-0472">Membrane</keyword>
<evidence type="ECO:0000313" key="26">
    <source>
        <dbReference type="Proteomes" id="UP000233080"/>
    </source>
</evidence>
<dbReference type="InterPro" id="IPR053792">
    <property type="entry name" value="P2X_RECEPTOR_CS"/>
</dbReference>
<dbReference type="AlphaFoldDB" id="A0A2K5IBC8"/>
<dbReference type="Ensembl" id="ENSCANT00000036700.1">
    <property type="protein sequence ID" value="ENSCANP00000013782.1"/>
    <property type="gene ID" value="ENSCANG00000030308.1"/>
</dbReference>
<keyword evidence="10 24" id="KW-0406">Ion transport</keyword>
<comment type="caution">
    <text evidence="24">Lacks conserved residue(s) required for the propagation of feature annotation.</text>
</comment>
<reference evidence="25" key="1">
    <citation type="submission" date="2025-08" db="UniProtKB">
        <authorList>
            <consortium name="Ensembl"/>
        </authorList>
    </citation>
    <scope>IDENTIFICATION</scope>
</reference>
<dbReference type="GO" id="GO:0098794">
    <property type="term" value="C:postsynapse"/>
    <property type="evidence" value="ECO:0007669"/>
    <property type="project" value="GOC"/>
</dbReference>
<dbReference type="Pfam" id="PF00864">
    <property type="entry name" value="P2X_receptor"/>
    <property type="match status" value="1"/>
</dbReference>
<dbReference type="Proteomes" id="UP000233080">
    <property type="component" value="Unassembled WGS sequence"/>
</dbReference>
<dbReference type="InterPro" id="IPR001429">
    <property type="entry name" value="P2X_purnocptor"/>
</dbReference>
<evidence type="ECO:0000256" key="4">
    <source>
        <dbReference type="ARBA" id="ARBA00022448"/>
    </source>
</evidence>
<organism evidence="25 26">
    <name type="scientific">Colobus angolensis palliatus</name>
    <name type="common">Peters' Angolan colobus</name>
    <dbReference type="NCBI Taxonomy" id="336983"/>
    <lineage>
        <taxon>Eukaryota</taxon>
        <taxon>Metazoa</taxon>
        <taxon>Chordata</taxon>
        <taxon>Craniata</taxon>
        <taxon>Vertebrata</taxon>
        <taxon>Euteleostomi</taxon>
        <taxon>Mammalia</taxon>
        <taxon>Eutheria</taxon>
        <taxon>Euarchontoglires</taxon>
        <taxon>Primates</taxon>
        <taxon>Haplorrhini</taxon>
        <taxon>Catarrhini</taxon>
        <taxon>Cercopithecidae</taxon>
        <taxon>Colobinae</taxon>
        <taxon>Colobus</taxon>
    </lineage>
</organism>
<evidence type="ECO:0000256" key="16">
    <source>
        <dbReference type="ARBA" id="ARBA00023286"/>
    </source>
</evidence>
<dbReference type="Gene3D" id="2.60.490.10">
    <property type="entry name" value="atp-gated p2x4 ion channel domain"/>
    <property type="match status" value="1"/>
</dbReference>
<comment type="catalytic activity">
    <reaction evidence="18">
        <text>K(+)(in) = K(+)(out)</text>
        <dbReference type="Rhea" id="RHEA:29463"/>
        <dbReference type="ChEBI" id="CHEBI:29103"/>
    </reaction>
</comment>
<evidence type="ECO:0000256" key="7">
    <source>
        <dbReference type="ARBA" id="ARBA00022741"/>
    </source>
</evidence>